<keyword evidence="3" id="KW-1185">Reference proteome</keyword>
<reference evidence="2" key="2">
    <citation type="submission" date="2015-06" db="UniProtKB">
        <authorList>
            <consortium name="EnsemblPlants"/>
        </authorList>
    </citation>
    <scope>IDENTIFICATION</scope>
    <source>
        <strain evidence="2">DM1-3 516 R44</strain>
    </source>
</reference>
<dbReference type="HOGENOM" id="CLU_1941796_0_0_1"/>
<dbReference type="AlphaFoldDB" id="M1DCU5"/>
<sequence length="130" mass="14760">MTGLEQIDCSKNLIVKDTGYKGTQLETIKERQRGNALELEKEDELAGREADSFSIPKIDKKQPQEIQEKLDTEEEESMDANIYCISREGDLSPRQIGHLKGRYGTHKNNSLGISYVNTKSRRGKAILFDQ</sequence>
<feature type="compositionally biased region" description="Basic and acidic residues" evidence="1">
    <location>
        <begin position="44"/>
        <end position="70"/>
    </location>
</feature>
<dbReference type="PaxDb" id="4113-PGSC0003DMT400086945"/>
<dbReference type="InParanoid" id="M1DCU5"/>
<dbReference type="EnsemblPlants" id="PGSC0003DMT400086945">
    <property type="protein sequence ID" value="PGSC0003DMT400086945"/>
    <property type="gene ID" value="PGSC0003DMG400036516"/>
</dbReference>
<dbReference type="Proteomes" id="UP000011115">
    <property type="component" value="Unassembled WGS sequence"/>
</dbReference>
<dbReference type="Gramene" id="PGSC0003DMT400086945">
    <property type="protein sequence ID" value="PGSC0003DMT400086945"/>
    <property type="gene ID" value="PGSC0003DMG400036516"/>
</dbReference>
<evidence type="ECO:0000313" key="3">
    <source>
        <dbReference type="Proteomes" id="UP000011115"/>
    </source>
</evidence>
<feature type="region of interest" description="Disordered" evidence="1">
    <location>
        <begin position="32"/>
        <end position="77"/>
    </location>
</feature>
<reference evidence="3" key="1">
    <citation type="journal article" date="2011" name="Nature">
        <title>Genome sequence and analysis of the tuber crop potato.</title>
        <authorList>
            <consortium name="The Potato Genome Sequencing Consortium"/>
        </authorList>
    </citation>
    <scope>NUCLEOTIDE SEQUENCE [LARGE SCALE GENOMIC DNA]</scope>
    <source>
        <strain evidence="3">cv. DM1-3 516 R44</strain>
    </source>
</reference>
<accession>M1DCU5</accession>
<evidence type="ECO:0000313" key="2">
    <source>
        <dbReference type="EnsemblPlants" id="PGSC0003DMT400086945"/>
    </source>
</evidence>
<organism evidence="2 3">
    <name type="scientific">Solanum tuberosum</name>
    <name type="common">Potato</name>
    <dbReference type="NCBI Taxonomy" id="4113"/>
    <lineage>
        <taxon>Eukaryota</taxon>
        <taxon>Viridiplantae</taxon>
        <taxon>Streptophyta</taxon>
        <taxon>Embryophyta</taxon>
        <taxon>Tracheophyta</taxon>
        <taxon>Spermatophyta</taxon>
        <taxon>Magnoliopsida</taxon>
        <taxon>eudicotyledons</taxon>
        <taxon>Gunneridae</taxon>
        <taxon>Pentapetalae</taxon>
        <taxon>asterids</taxon>
        <taxon>lamiids</taxon>
        <taxon>Solanales</taxon>
        <taxon>Solanaceae</taxon>
        <taxon>Solanoideae</taxon>
        <taxon>Solaneae</taxon>
        <taxon>Solanum</taxon>
    </lineage>
</organism>
<name>M1DCU5_SOLTU</name>
<evidence type="ECO:0000256" key="1">
    <source>
        <dbReference type="SAM" id="MobiDB-lite"/>
    </source>
</evidence>
<proteinExistence type="predicted"/>
<protein>
    <submittedName>
        <fullName evidence="2">Uncharacterized protein</fullName>
    </submittedName>
</protein>